<accession>A0A7T8QVW0</accession>
<dbReference type="Proteomes" id="UP000595437">
    <property type="component" value="Chromosome 1"/>
</dbReference>
<proteinExistence type="predicted"/>
<protein>
    <submittedName>
        <fullName evidence="1">Zinc finger MYM-type protein 1</fullName>
    </submittedName>
</protein>
<name>A0A7T8QVW0_CALRO</name>
<sequence>MTVETLCTKLKISAIRETSRATSCNARSNEWLQQWTNNEPGQSSARRVRTPLILPAMLLAPSKHFFNRQVQSQKYVNNAPEQTVCRGIWCTVEPQKNTLFAHLRIHVM</sequence>
<organism evidence="1 2">
    <name type="scientific">Caligus rogercresseyi</name>
    <name type="common">Sea louse</name>
    <dbReference type="NCBI Taxonomy" id="217165"/>
    <lineage>
        <taxon>Eukaryota</taxon>
        <taxon>Metazoa</taxon>
        <taxon>Ecdysozoa</taxon>
        <taxon>Arthropoda</taxon>
        <taxon>Crustacea</taxon>
        <taxon>Multicrustacea</taxon>
        <taxon>Hexanauplia</taxon>
        <taxon>Copepoda</taxon>
        <taxon>Siphonostomatoida</taxon>
        <taxon>Caligidae</taxon>
        <taxon>Caligus</taxon>
    </lineage>
</organism>
<reference evidence="2" key="1">
    <citation type="submission" date="2021-01" db="EMBL/GenBank/DDBJ databases">
        <title>Caligus Genome Assembly.</title>
        <authorList>
            <person name="Gallardo-Escarate C."/>
        </authorList>
    </citation>
    <scope>NUCLEOTIDE SEQUENCE [LARGE SCALE GENOMIC DNA]</scope>
</reference>
<gene>
    <name evidence="1" type="ORF">FKW44_001836</name>
</gene>
<dbReference type="EMBL" id="CP045890">
    <property type="protein sequence ID" value="QQP56988.1"/>
    <property type="molecule type" value="Genomic_DNA"/>
</dbReference>
<evidence type="ECO:0000313" key="1">
    <source>
        <dbReference type="EMBL" id="QQP56988.1"/>
    </source>
</evidence>
<evidence type="ECO:0000313" key="2">
    <source>
        <dbReference type="Proteomes" id="UP000595437"/>
    </source>
</evidence>
<dbReference type="AlphaFoldDB" id="A0A7T8QVW0"/>
<keyword evidence="2" id="KW-1185">Reference proteome</keyword>